<protein>
    <submittedName>
        <fullName evidence="2">Uncharacterized protein</fullName>
    </submittedName>
</protein>
<dbReference type="AlphaFoldDB" id="A0A2R5GJ78"/>
<dbReference type="InParanoid" id="A0A2R5GJ78"/>
<evidence type="ECO:0000256" key="1">
    <source>
        <dbReference type="SAM" id="SignalP"/>
    </source>
</evidence>
<dbReference type="EMBL" id="BEYU01000066">
    <property type="protein sequence ID" value="GBG29788.1"/>
    <property type="molecule type" value="Genomic_DNA"/>
</dbReference>
<organism evidence="2 3">
    <name type="scientific">Hondaea fermentalgiana</name>
    <dbReference type="NCBI Taxonomy" id="2315210"/>
    <lineage>
        <taxon>Eukaryota</taxon>
        <taxon>Sar</taxon>
        <taxon>Stramenopiles</taxon>
        <taxon>Bigyra</taxon>
        <taxon>Labyrinthulomycetes</taxon>
        <taxon>Thraustochytrida</taxon>
        <taxon>Thraustochytriidae</taxon>
        <taxon>Hondaea</taxon>
    </lineage>
</organism>
<evidence type="ECO:0000313" key="2">
    <source>
        <dbReference type="EMBL" id="GBG29788.1"/>
    </source>
</evidence>
<gene>
    <name evidence="2" type="ORF">FCC1311_060082</name>
</gene>
<proteinExistence type="predicted"/>
<keyword evidence="1" id="KW-0732">Signal</keyword>
<dbReference type="Proteomes" id="UP000241890">
    <property type="component" value="Unassembled WGS sequence"/>
</dbReference>
<name>A0A2R5GJ78_9STRA</name>
<feature type="signal peptide" evidence="1">
    <location>
        <begin position="1"/>
        <end position="17"/>
    </location>
</feature>
<reference evidence="2 3" key="1">
    <citation type="submission" date="2017-12" db="EMBL/GenBank/DDBJ databases">
        <title>Sequencing, de novo assembly and annotation of complete genome of a new Thraustochytrid species, strain FCC1311.</title>
        <authorList>
            <person name="Sedici K."/>
            <person name="Godart F."/>
            <person name="Aiese Cigliano R."/>
            <person name="Sanseverino W."/>
            <person name="Barakat M."/>
            <person name="Ortet P."/>
            <person name="Marechal E."/>
            <person name="Cagnac O."/>
            <person name="Amato A."/>
        </authorList>
    </citation>
    <scope>NUCLEOTIDE SEQUENCE [LARGE SCALE GENOMIC DNA]</scope>
</reference>
<keyword evidence="3" id="KW-1185">Reference proteome</keyword>
<accession>A0A2R5GJ78</accession>
<comment type="caution">
    <text evidence="2">The sequence shown here is derived from an EMBL/GenBank/DDBJ whole genome shotgun (WGS) entry which is preliminary data.</text>
</comment>
<sequence length="155" mass="16999">MSRTALLLASAVGVALAVSLHSLYTVSIESDAGSDAGSDDELEELLLAGPVERPFSPISAALRTTPWCTDVAPRPTLVEILHHLRAVRIARDGGDANLQEYLDETQALLGAARLEGYIERDLVRVQAFDSLRSLPDRLYAKMRGKQLRENIYIIE</sequence>
<evidence type="ECO:0000313" key="3">
    <source>
        <dbReference type="Proteomes" id="UP000241890"/>
    </source>
</evidence>
<feature type="chain" id="PRO_5015315711" evidence="1">
    <location>
        <begin position="18"/>
        <end position="155"/>
    </location>
</feature>